<feature type="transmembrane region" description="Helical" evidence="8">
    <location>
        <begin position="34"/>
        <end position="61"/>
    </location>
</feature>
<keyword evidence="6 8" id="KW-1133">Transmembrane helix</keyword>
<keyword evidence="7 8" id="KW-0472">Membrane</keyword>
<dbReference type="GO" id="GO:0005886">
    <property type="term" value="C:plasma membrane"/>
    <property type="evidence" value="ECO:0007669"/>
    <property type="project" value="UniProtKB-SubCell"/>
</dbReference>
<keyword evidence="10" id="KW-1185">Reference proteome</keyword>
<comment type="similarity">
    <text evidence="2">Belongs to the MreD family.</text>
</comment>
<comment type="caution">
    <text evidence="9">The sequence shown here is derived from an EMBL/GenBank/DDBJ whole genome shotgun (WGS) entry which is preliminary data.</text>
</comment>
<evidence type="ECO:0000256" key="6">
    <source>
        <dbReference type="ARBA" id="ARBA00022989"/>
    </source>
</evidence>
<feature type="transmembrane region" description="Helical" evidence="8">
    <location>
        <begin position="134"/>
        <end position="152"/>
    </location>
</feature>
<dbReference type="Proteomes" id="UP000017148">
    <property type="component" value="Unassembled WGS sequence"/>
</dbReference>
<keyword evidence="3" id="KW-1003">Cell membrane</keyword>
<dbReference type="AlphaFoldDB" id="U7D9C1"/>
<dbReference type="NCBIfam" id="TIGR03426">
    <property type="entry name" value="shape_MreD"/>
    <property type="match status" value="1"/>
</dbReference>
<dbReference type="GO" id="GO:0008360">
    <property type="term" value="P:regulation of cell shape"/>
    <property type="evidence" value="ECO:0007669"/>
    <property type="project" value="UniProtKB-KW"/>
</dbReference>
<dbReference type="STRING" id="1313304.CALK_0479"/>
<dbReference type="RefSeq" id="WP_022636017.1">
    <property type="nucleotide sequence ID" value="NZ_ASJR01000003.1"/>
</dbReference>
<evidence type="ECO:0000256" key="5">
    <source>
        <dbReference type="ARBA" id="ARBA00022960"/>
    </source>
</evidence>
<evidence type="ECO:0000256" key="1">
    <source>
        <dbReference type="ARBA" id="ARBA00004651"/>
    </source>
</evidence>
<evidence type="ECO:0000313" key="9">
    <source>
        <dbReference type="EMBL" id="ERP38989.1"/>
    </source>
</evidence>
<evidence type="ECO:0000256" key="8">
    <source>
        <dbReference type="SAM" id="Phobius"/>
    </source>
</evidence>
<protein>
    <submittedName>
        <fullName evidence="9">Rod shape-determining protein MreD</fullName>
    </submittedName>
</protein>
<dbReference type="InterPro" id="IPR007227">
    <property type="entry name" value="Cell_shape_determining_MreD"/>
</dbReference>
<dbReference type="EMBL" id="ASJR01000003">
    <property type="protein sequence ID" value="ERP38989.1"/>
    <property type="molecule type" value="Genomic_DNA"/>
</dbReference>
<evidence type="ECO:0000256" key="3">
    <source>
        <dbReference type="ARBA" id="ARBA00022475"/>
    </source>
</evidence>
<comment type="subcellular location">
    <subcellularLocation>
        <location evidence="1">Cell membrane</location>
        <topology evidence="1">Multi-pass membrane protein</topology>
    </subcellularLocation>
</comment>
<evidence type="ECO:0000313" key="10">
    <source>
        <dbReference type="Proteomes" id="UP000017148"/>
    </source>
</evidence>
<organism evidence="9 10">
    <name type="scientific">Chitinivibrio alkaliphilus ACht1</name>
    <dbReference type="NCBI Taxonomy" id="1313304"/>
    <lineage>
        <taxon>Bacteria</taxon>
        <taxon>Pseudomonadati</taxon>
        <taxon>Fibrobacterota</taxon>
        <taxon>Chitinivibrionia</taxon>
        <taxon>Chitinivibrionales</taxon>
        <taxon>Chitinivibrionaceae</taxon>
        <taxon>Chitinivibrio</taxon>
    </lineage>
</organism>
<gene>
    <name evidence="9" type="ORF">CALK_0479</name>
</gene>
<evidence type="ECO:0000256" key="4">
    <source>
        <dbReference type="ARBA" id="ARBA00022692"/>
    </source>
</evidence>
<reference evidence="9 10" key="1">
    <citation type="journal article" date="2013" name="Environ. Microbiol.">
        <title>Genome analysis of Chitinivibrio alkaliphilus gen. nov., sp. nov., a novel extremely haloalkaliphilic anaerobic chitinolytic bacterium from the candidate phylum Termite Group 3.</title>
        <authorList>
            <person name="Sorokin D.Y."/>
            <person name="Gumerov V.M."/>
            <person name="Rakitin A.L."/>
            <person name="Beletsky A.V."/>
            <person name="Damste J.S."/>
            <person name="Muyzer G."/>
            <person name="Mardanov A.V."/>
            <person name="Ravin N.V."/>
        </authorList>
    </citation>
    <scope>NUCLEOTIDE SEQUENCE [LARGE SCALE GENOMIC DNA]</scope>
    <source>
        <strain evidence="9 10">ACht1</strain>
    </source>
</reference>
<sequence length="157" mass="17128">MLFLKWFLYFCFALVLQATIISQIAIAGVYPNAVLILLFILTIEHGRFAGIWVGFFVGLIIDLYSGGTLGVNALANSILGGFVGLFSREKLNPGPVFQISILVIASLLHSFIYYSVETEGVSAVTILANGIPGALYTAILSSFILFAAHYLTPHRRR</sequence>
<keyword evidence="5" id="KW-0133">Cell shape</keyword>
<name>U7D9C1_9BACT</name>
<proteinExistence type="inferred from homology"/>
<feature type="transmembrane region" description="Helical" evidence="8">
    <location>
        <begin position="94"/>
        <end position="114"/>
    </location>
</feature>
<evidence type="ECO:0000256" key="2">
    <source>
        <dbReference type="ARBA" id="ARBA00007776"/>
    </source>
</evidence>
<dbReference type="Pfam" id="PF04093">
    <property type="entry name" value="MreD"/>
    <property type="match status" value="1"/>
</dbReference>
<evidence type="ECO:0000256" key="7">
    <source>
        <dbReference type="ARBA" id="ARBA00023136"/>
    </source>
</evidence>
<dbReference type="OrthoDB" id="9796616at2"/>
<accession>U7D9C1</accession>
<keyword evidence="4 8" id="KW-0812">Transmembrane</keyword>